<evidence type="ECO:0000313" key="3">
    <source>
        <dbReference type="Proteomes" id="UP001194746"/>
    </source>
</evidence>
<dbReference type="AlphaFoldDB" id="A0AAD4GYR4"/>
<dbReference type="InterPro" id="IPR050266">
    <property type="entry name" value="AB_hydrolase_sf"/>
</dbReference>
<dbReference type="SUPFAM" id="SSF53474">
    <property type="entry name" value="alpha/beta-Hydrolases"/>
    <property type="match status" value="1"/>
</dbReference>
<evidence type="ECO:0000313" key="2">
    <source>
        <dbReference type="EMBL" id="KAF9895169.1"/>
    </source>
</evidence>
<dbReference type="Gene3D" id="1.10.210.20">
    <property type="match status" value="1"/>
</dbReference>
<feature type="domain" description="AB hydrolase-1" evidence="1">
    <location>
        <begin position="25"/>
        <end position="258"/>
    </location>
</feature>
<evidence type="ECO:0000259" key="1">
    <source>
        <dbReference type="Pfam" id="PF12697"/>
    </source>
</evidence>
<dbReference type="InterPro" id="IPR029058">
    <property type="entry name" value="AB_hydrolase_fold"/>
</dbReference>
<reference evidence="2" key="2">
    <citation type="submission" date="2020-02" db="EMBL/GenBank/DDBJ databases">
        <authorList>
            <person name="Gilchrist C.L.M."/>
            <person name="Chooi Y.-H."/>
        </authorList>
    </citation>
    <scope>NUCLEOTIDE SEQUENCE</scope>
    <source>
        <strain evidence="2">MST-FP2251</strain>
    </source>
</reference>
<comment type="caution">
    <text evidence="2">The sequence shown here is derived from an EMBL/GenBank/DDBJ whole genome shotgun (WGS) entry which is preliminary data.</text>
</comment>
<dbReference type="InterPro" id="IPR000073">
    <property type="entry name" value="AB_hydrolase_1"/>
</dbReference>
<name>A0AAD4GYR4_ASPNN</name>
<dbReference type="PANTHER" id="PTHR43798">
    <property type="entry name" value="MONOACYLGLYCEROL LIPASE"/>
    <property type="match status" value="1"/>
</dbReference>
<keyword evidence="3" id="KW-1185">Reference proteome</keyword>
<gene>
    <name evidence="2" type="ORF">FE257_000071</name>
</gene>
<accession>A0AAD4GYR4</accession>
<proteinExistence type="predicted"/>
<reference evidence="2" key="1">
    <citation type="journal article" date="2019" name="Beilstein J. Org. Chem.">
        <title>Nanangenines: drimane sesquiterpenoids as the dominant metabolite cohort of a novel Australian fungus, Aspergillus nanangensis.</title>
        <authorList>
            <person name="Lacey H.J."/>
            <person name="Gilchrist C.L.M."/>
            <person name="Crombie A."/>
            <person name="Kalaitzis J.A."/>
            <person name="Vuong D."/>
            <person name="Rutledge P.J."/>
            <person name="Turner P."/>
            <person name="Pitt J.I."/>
            <person name="Lacey E."/>
            <person name="Chooi Y.H."/>
            <person name="Piggott A.M."/>
        </authorList>
    </citation>
    <scope>NUCLEOTIDE SEQUENCE</scope>
    <source>
        <strain evidence="2">MST-FP2251</strain>
    </source>
</reference>
<organism evidence="2 3">
    <name type="scientific">Aspergillus nanangensis</name>
    <dbReference type="NCBI Taxonomy" id="2582783"/>
    <lineage>
        <taxon>Eukaryota</taxon>
        <taxon>Fungi</taxon>
        <taxon>Dikarya</taxon>
        <taxon>Ascomycota</taxon>
        <taxon>Pezizomycotina</taxon>
        <taxon>Eurotiomycetes</taxon>
        <taxon>Eurotiomycetidae</taxon>
        <taxon>Eurotiales</taxon>
        <taxon>Aspergillaceae</taxon>
        <taxon>Aspergillus</taxon>
        <taxon>Aspergillus subgen. Circumdati</taxon>
    </lineage>
</organism>
<dbReference type="Proteomes" id="UP001194746">
    <property type="component" value="Unassembled WGS sequence"/>
</dbReference>
<protein>
    <recommendedName>
        <fullName evidence="1">AB hydrolase-1 domain-containing protein</fullName>
    </recommendedName>
</protein>
<dbReference type="Pfam" id="PF12697">
    <property type="entry name" value="Abhydrolase_6"/>
    <property type="match status" value="1"/>
</dbReference>
<sequence>MYLTKIINGVEICYDECGSTDGPALVLLTGWAHDIALYDELLPHLASKYWVVRVCWRGHGPRRDPLPDFGVQEQVSDTIGLLESLDVDKFSIVSHSHGGWPALDIADQLGKDRVLSVLMIDQIMTPPPPFAAGLQAMQRKDSWRAARKDLFANWGANSNNQAVQDHFVYNMASFGFAMWALSCRVIRDAYERHGSPMGRMEKMESPPLILHVFSHPLDDLDYRRMHEEFRARHSWFSYADLKGETHFPDIEIPGRVAEHIDDLVRMRNKL</sequence>
<dbReference type="EMBL" id="VCAU01000001">
    <property type="protein sequence ID" value="KAF9895169.1"/>
    <property type="molecule type" value="Genomic_DNA"/>
</dbReference>
<dbReference type="Gene3D" id="3.40.50.1820">
    <property type="entry name" value="alpha/beta hydrolase"/>
    <property type="match status" value="1"/>
</dbReference>